<dbReference type="AlphaFoldDB" id="A0A068UG98"/>
<dbReference type="Gramene" id="CDP06653">
    <property type="protein sequence ID" value="CDP06653"/>
    <property type="gene ID" value="GSCOC_T00023574001"/>
</dbReference>
<comment type="subcellular location">
    <subcellularLocation>
        <location evidence="1">Nucleus</location>
    </subcellularLocation>
</comment>
<keyword evidence="2" id="KW-0539">Nucleus</keyword>
<proteinExistence type="predicted"/>
<dbReference type="PhylomeDB" id="A0A068UG98"/>
<dbReference type="GO" id="GO:0045944">
    <property type="term" value="P:positive regulation of transcription by RNA polymerase II"/>
    <property type="evidence" value="ECO:0007669"/>
    <property type="project" value="TreeGrafter"/>
</dbReference>
<dbReference type="InParanoid" id="A0A068UG98"/>
<dbReference type="InterPro" id="IPR032308">
    <property type="entry name" value="TDBD"/>
</dbReference>
<dbReference type="OrthoDB" id="1409779at2759"/>
<dbReference type="GO" id="GO:0003682">
    <property type="term" value="F:chromatin binding"/>
    <property type="evidence" value="ECO:0007669"/>
    <property type="project" value="TreeGrafter"/>
</dbReference>
<dbReference type="OMA" id="AHTYQAK"/>
<evidence type="ECO:0000256" key="2">
    <source>
        <dbReference type="ARBA" id="ARBA00023242"/>
    </source>
</evidence>
<dbReference type="GO" id="GO:0000977">
    <property type="term" value="F:RNA polymerase II transcription regulatory region sequence-specific DNA binding"/>
    <property type="evidence" value="ECO:0007669"/>
    <property type="project" value="TreeGrafter"/>
</dbReference>
<reference evidence="5" key="1">
    <citation type="journal article" date="2014" name="Science">
        <title>The coffee genome provides insight into the convergent evolution of caffeine biosynthesis.</title>
        <authorList>
            <person name="Denoeud F."/>
            <person name="Carretero-Paulet L."/>
            <person name="Dereeper A."/>
            <person name="Droc G."/>
            <person name="Guyot R."/>
            <person name="Pietrella M."/>
            <person name="Zheng C."/>
            <person name="Alberti A."/>
            <person name="Anthony F."/>
            <person name="Aprea G."/>
            <person name="Aury J.M."/>
            <person name="Bento P."/>
            <person name="Bernard M."/>
            <person name="Bocs S."/>
            <person name="Campa C."/>
            <person name="Cenci A."/>
            <person name="Combes M.C."/>
            <person name="Crouzillat D."/>
            <person name="Da Silva C."/>
            <person name="Daddiego L."/>
            <person name="De Bellis F."/>
            <person name="Dussert S."/>
            <person name="Garsmeur O."/>
            <person name="Gayraud T."/>
            <person name="Guignon V."/>
            <person name="Jahn K."/>
            <person name="Jamilloux V."/>
            <person name="Joet T."/>
            <person name="Labadie K."/>
            <person name="Lan T."/>
            <person name="Leclercq J."/>
            <person name="Lepelley M."/>
            <person name="Leroy T."/>
            <person name="Li L.T."/>
            <person name="Librado P."/>
            <person name="Lopez L."/>
            <person name="Munoz A."/>
            <person name="Noel B."/>
            <person name="Pallavicini A."/>
            <person name="Perrotta G."/>
            <person name="Poncet V."/>
            <person name="Pot D."/>
            <person name="Priyono X."/>
            <person name="Rigoreau M."/>
            <person name="Rouard M."/>
            <person name="Rozas J."/>
            <person name="Tranchant-Dubreuil C."/>
            <person name="VanBuren R."/>
            <person name="Zhang Q."/>
            <person name="Andrade A.C."/>
            <person name="Argout X."/>
            <person name="Bertrand B."/>
            <person name="de Kochko A."/>
            <person name="Graziosi G."/>
            <person name="Henry R.J."/>
            <person name="Jayarama X."/>
            <person name="Ming R."/>
            <person name="Nagai C."/>
            <person name="Rounsley S."/>
            <person name="Sankoff D."/>
            <person name="Giuliano G."/>
            <person name="Albert V.A."/>
            <person name="Wincker P."/>
            <person name="Lashermes P."/>
        </authorList>
    </citation>
    <scope>NUCLEOTIDE SEQUENCE [LARGE SCALE GENOMIC DNA]</scope>
    <source>
        <strain evidence="5">cv. DH200-94</strain>
    </source>
</reference>
<feature type="domain" description="Tify" evidence="3">
    <location>
        <begin position="449"/>
        <end position="503"/>
    </location>
</feature>
<dbReference type="Pfam" id="PF16135">
    <property type="entry name" value="TDBD"/>
    <property type="match status" value="1"/>
</dbReference>
<keyword evidence="5" id="KW-1185">Reference proteome</keyword>
<accession>A0A068UG98</accession>
<dbReference type="GO" id="GO:0042393">
    <property type="term" value="F:histone binding"/>
    <property type="evidence" value="ECO:0007669"/>
    <property type="project" value="TreeGrafter"/>
</dbReference>
<dbReference type="GO" id="GO:0005634">
    <property type="term" value="C:nucleus"/>
    <property type="evidence" value="ECO:0007669"/>
    <property type="project" value="UniProtKB-SubCell"/>
</dbReference>
<dbReference type="PANTHER" id="PTHR47025:SF9">
    <property type="entry name" value="PROTEIN, PUTATIVE-RELATED"/>
    <property type="match status" value="1"/>
</dbReference>
<dbReference type="EMBL" id="HG739106">
    <property type="protein sequence ID" value="CDP06653.1"/>
    <property type="molecule type" value="Genomic_DNA"/>
</dbReference>
<evidence type="ECO:0000313" key="5">
    <source>
        <dbReference type="Proteomes" id="UP000295252"/>
    </source>
</evidence>
<gene>
    <name evidence="4" type="ORF">GSCOC_T00023574001</name>
</gene>
<name>A0A068UG98_COFCA</name>
<dbReference type="PANTHER" id="PTHR47025">
    <property type="entry name" value="AUTOIMMUNE REGULATOR"/>
    <property type="match status" value="1"/>
</dbReference>
<dbReference type="STRING" id="49390.A0A068UG98"/>
<organism evidence="4 5">
    <name type="scientific">Coffea canephora</name>
    <name type="common">Robusta coffee</name>
    <dbReference type="NCBI Taxonomy" id="49390"/>
    <lineage>
        <taxon>Eukaryota</taxon>
        <taxon>Viridiplantae</taxon>
        <taxon>Streptophyta</taxon>
        <taxon>Embryophyta</taxon>
        <taxon>Tracheophyta</taxon>
        <taxon>Spermatophyta</taxon>
        <taxon>Magnoliopsida</taxon>
        <taxon>eudicotyledons</taxon>
        <taxon>Gunneridae</taxon>
        <taxon>Pentapetalae</taxon>
        <taxon>asterids</taxon>
        <taxon>lamiids</taxon>
        <taxon>Gentianales</taxon>
        <taxon>Rubiaceae</taxon>
        <taxon>Ixoroideae</taxon>
        <taxon>Gardenieae complex</taxon>
        <taxon>Bertiereae - Coffeeae clade</taxon>
        <taxon>Coffeeae</taxon>
        <taxon>Coffea</taxon>
    </lineage>
</organism>
<evidence type="ECO:0000256" key="1">
    <source>
        <dbReference type="ARBA" id="ARBA00004123"/>
    </source>
</evidence>
<evidence type="ECO:0000313" key="4">
    <source>
        <dbReference type="EMBL" id="CDP06653.1"/>
    </source>
</evidence>
<dbReference type="Proteomes" id="UP000295252">
    <property type="component" value="Chromosome VIII"/>
</dbReference>
<sequence>MAYNTSSRTEPTNSHQWLMESAEAELFPNKKQAVEAPNSNSFSGFLNSNVSHWGHSSTFHSVANQFTQRLFDPETARTINFGQRNVPSVDLGSISMKRKVIEDCVESDFSFGLSISNSLEDPKTGLNYGGIRKVKVSQVKDTENLIPSFGHTYDRKDSGYVSVPHAFVNTDDNSVAMGLSFSRADKNVMSIGTSFMREDNDFVSVDQPGNHHGCDGTSIGPAYKENGSISLNTSLDKDGKNTGALSFQNFGINEGAVSHSLNMNGAVESIELPFSMDDSNIAHTGQLFDKEAQIAACIDHSYNNTEDHHMSGSKSYNTIDDNNLSLAHHCGKGESKIISFGGISDDDNLSASERLICSYDLLMGQSSVLKSETVKGKVSVESNADALAKATEIVTSKEIISRKKEEHKVIKKPPPNNFPSNVRSLLSTGILDGVPVKYIAWSREKELRGTIKGSGYLCGCETCNHTKAINAYEFERHAGSKTKHPNNHIYFENGKTVYGIVQELRNTPQNLLFDVIQTITGSPINQKSFRLWKESFVAATRELQRIYGKEEGKQLS</sequence>
<protein>
    <recommendedName>
        <fullName evidence="3">Tify domain-containing protein</fullName>
    </recommendedName>
</protein>
<evidence type="ECO:0000259" key="3">
    <source>
        <dbReference type="Pfam" id="PF16135"/>
    </source>
</evidence>